<evidence type="ECO:0000313" key="2">
    <source>
        <dbReference type="EMBL" id="EDQ48539.1"/>
    </source>
</evidence>
<dbReference type="AlphaFoldDB" id="A9U714"/>
<organism>
    <name type="scientific">Physcomitrium patens</name>
    <name type="common">Spreading-leaved earth moss</name>
    <name type="synonym">Physcomitrella patens</name>
    <dbReference type="NCBI Taxonomy" id="3218"/>
    <lineage>
        <taxon>Eukaryota</taxon>
        <taxon>Viridiplantae</taxon>
        <taxon>Streptophyta</taxon>
        <taxon>Embryophyta</taxon>
        <taxon>Bryophyta</taxon>
        <taxon>Bryophytina</taxon>
        <taxon>Bryopsida</taxon>
        <taxon>Funariidae</taxon>
        <taxon>Funariales</taxon>
        <taxon>Funariaceae</taxon>
        <taxon>Physcomitrium</taxon>
    </lineage>
</organism>
<protein>
    <submittedName>
        <fullName evidence="2">Predicted protein</fullName>
    </submittedName>
</protein>
<feature type="compositionally biased region" description="Basic residues" evidence="1">
    <location>
        <begin position="45"/>
        <end position="54"/>
    </location>
</feature>
<evidence type="ECO:0000256" key="1">
    <source>
        <dbReference type="SAM" id="MobiDB-lite"/>
    </source>
</evidence>
<feature type="compositionally biased region" description="Low complexity" evidence="1">
    <location>
        <begin position="170"/>
        <end position="179"/>
    </location>
</feature>
<feature type="region of interest" description="Disordered" evidence="1">
    <location>
        <begin position="1"/>
        <end position="185"/>
    </location>
</feature>
<sequence length="185" mass="19792">MAPLLLEVVPSTSSGAVRRHRPTARAPPHGRPRCGAARSRPARGPPRRRPRPHHAREIGAAPPEGATPPAKGRPGGRGHCPGWPARARSPRGRPRGVAPPGPPRRGRRPPTGCPRDATTADVATRWPDSRWRWPTSPDGSRGGRRAALPAAPARPPRRVRATNDRVEAWPGTPGPSSSGSRRRPP</sequence>
<feature type="non-terminal residue" evidence="2">
    <location>
        <position position="185"/>
    </location>
</feature>
<feature type="compositionally biased region" description="Basic residues" evidence="1">
    <location>
        <begin position="17"/>
        <end position="32"/>
    </location>
</feature>
<feature type="compositionally biased region" description="Low complexity" evidence="1">
    <location>
        <begin position="59"/>
        <end position="72"/>
    </location>
</feature>
<name>A9U714_PHYPA</name>
<gene>
    <name evidence="2" type="ORF">PHYPADRAFT_103658</name>
</gene>
<accession>A9U714</accession>
<dbReference type="EMBL" id="DS546302">
    <property type="protein sequence ID" value="EDQ48539.1"/>
    <property type="molecule type" value="Genomic_DNA"/>
</dbReference>
<proteinExistence type="predicted"/>
<reference evidence="2" key="1">
    <citation type="journal article" date="2008" name="Science">
        <title>The Physcomitrella genome reveals evolutionary insights into the conquest of land by plants.</title>
        <authorList>
            <person name="Rensing S."/>
            <person name="Lang D."/>
            <person name="Zimmer A."/>
            <person name="Terry A."/>
            <person name="Salamov A."/>
            <person name="Shapiro H."/>
            <person name="Nishiyama T."/>
            <person name="Perroud P.-F."/>
            <person name="Lindquist E."/>
            <person name="Kamisugi Y."/>
            <person name="Tanahashi T."/>
            <person name="Sakakibara K."/>
            <person name="Fujita T."/>
            <person name="Oishi K."/>
            <person name="Shin-I T."/>
            <person name="Kuroki Y."/>
            <person name="Toyoda A."/>
            <person name="Suzuki Y."/>
            <person name="Hashimoto A."/>
            <person name="Yamaguchi K."/>
            <person name="Sugano A."/>
            <person name="Kohara Y."/>
            <person name="Fujiyama A."/>
            <person name="Anterola A."/>
            <person name="Aoki S."/>
            <person name="Ashton N."/>
            <person name="Barbazuk W.B."/>
            <person name="Barker E."/>
            <person name="Bennetzen J."/>
            <person name="Bezanilla M."/>
            <person name="Blankenship R."/>
            <person name="Cho S.H."/>
            <person name="Dutcher S."/>
            <person name="Estelle M."/>
            <person name="Fawcett J.A."/>
            <person name="Gundlach H."/>
            <person name="Hanada K."/>
            <person name="Heyl A."/>
            <person name="Hicks K.A."/>
            <person name="Hugh J."/>
            <person name="Lohr M."/>
            <person name="Mayer K."/>
            <person name="Melkozernov A."/>
            <person name="Murata T."/>
            <person name="Nelson D."/>
            <person name="Pils B."/>
            <person name="Prigge M."/>
            <person name="Reiss B."/>
            <person name="Renner T."/>
            <person name="Rombauts S."/>
            <person name="Rushton P."/>
            <person name="Sanderfoot A."/>
            <person name="Schween G."/>
            <person name="Shiu S.-H."/>
            <person name="Stueber K."/>
            <person name="Theodoulou F.L."/>
            <person name="Tu H."/>
            <person name="Van de Peer Y."/>
            <person name="Verrier P.J."/>
            <person name="Waters E."/>
            <person name="Wood A."/>
            <person name="Yang L."/>
            <person name="Cove D."/>
            <person name="Cuming A."/>
            <person name="Hasebe M."/>
            <person name="Lucas S."/>
            <person name="Mishler D.B."/>
            <person name="Reski R."/>
            <person name="Grigoriev I."/>
            <person name="Quatrano R.S."/>
            <person name="Boore J.L."/>
        </authorList>
    </citation>
    <scope>NUCLEOTIDE SEQUENCE [LARGE SCALE GENOMIC DNA]</scope>
</reference>